<sequence length="79" mass="8994">MKLNDYEIKKNHDISFCKSRLNDANLLFDSGNVDDAIINVRVAIRAIKDYPDVVKMFLETLEESDCPEFVLCVADILVS</sequence>
<accession>A0A2V1JSC7</accession>
<organism evidence="1 2">
    <name type="scientific">Eubacterium ramulus</name>
    <dbReference type="NCBI Taxonomy" id="39490"/>
    <lineage>
        <taxon>Bacteria</taxon>
        <taxon>Bacillati</taxon>
        <taxon>Bacillota</taxon>
        <taxon>Clostridia</taxon>
        <taxon>Eubacteriales</taxon>
        <taxon>Eubacteriaceae</taxon>
        <taxon>Eubacterium</taxon>
    </lineage>
</organism>
<name>A0A2V1JSC7_EUBRA</name>
<evidence type="ECO:0000313" key="1">
    <source>
        <dbReference type="EMBL" id="PWE87146.1"/>
    </source>
</evidence>
<dbReference type="RefSeq" id="WP_109215298.1">
    <property type="nucleotide sequence ID" value="NZ_JRFU01000061.1"/>
</dbReference>
<dbReference type="AlphaFoldDB" id="A0A2V1JSC7"/>
<gene>
    <name evidence="1" type="ORF">LG34_06395</name>
</gene>
<proteinExistence type="predicted"/>
<comment type="caution">
    <text evidence="1">The sequence shown here is derived from an EMBL/GenBank/DDBJ whole genome shotgun (WGS) entry which is preliminary data.</text>
</comment>
<reference evidence="1 2" key="1">
    <citation type="submission" date="2014-09" db="EMBL/GenBank/DDBJ databases">
        <title>Butyrate-producing bacteria isolated from human gut.</title>
        <authorList>
            <person name="Zhang Q."/>
            <person name="Zhao L."/>
        </authorList>
    </citation>
    <scope>NUCLEOTIDE SEQUENCE [LARGE SCALE GENOMIC DNA]</scope>
    <source>
        <strain evidence="1 2">21</strain>
    </source>
</reference>
<dbReference type="Proteomes" id="UP000245288">
    <property type="component" value="Unassembled WGS sequence"/>
</dbReference>
<evidence type="ECO:0000313" key="2">
    <source>
        <dbReference type="Proteomes" id="UP000245288"/>
    </source>
</evidence>
<evidence type="ECO:0008006" key="3">
    <source>
        <dbReference type="Google" id="ProtNLM"/>
    </source>
</evidence>
<dbReference type="EMBL" id="JRFU01000061">
    <property type="protein sequence ID" value="PWE87146.1"/>
    <property type="molecule type" value="Genomic_DNA"/>
</dbReference>
<protein>
    <recommendedName>
        <fullName evidence="3">Tetratricopeptide repeat protein</fullName>
    </recommendedName>
</protein>
<keyword evidence="2" id="KW-1185">Reference proteome</keyword>